<feature type="compositionally biased region" description="Basic and acidic residues" evidence="5">
    <location>
        <begin position="501"/>
        <end position="511"/>
    </location>
</feature>
<dbReference type="RefSeq" id="XP_067822257.1">
    <property type="nucleotide sequence ID" value="XM_067958846.1"/>
</dbReference>
<evidence type="ECO:0000256" key="5">
    <source>
        <dbReference type="SAM" id="MobiDB-lite"/>
    </source>
</evidence>
<dbReference type="PROSITE" id="PS01358">
    <property type="entry name" value="ZF_RANBP2_1"/>
    <property type="match status" value="3"/>
</dbReference>
<evidence type="ECO:0000313" key="8">
    <source>
        <dbReference type="Proteomes" id="UP000294530"/>
    </source>
</evidence>
<keyword evidence="3" id="KW-0862">Zinc</keyword>
<dbReference type="InterPro" id="IPR036443">
    <property type="entry name" value="Znf_RanBP2_sf"/>
</dbReference>
<evidence type="ECO:0000256" key="1">
    <source>
        <dbReference type="ARBA" id="ARBA00022723"/>
    </source>
</evidence>
<feature type="compositionally biased region" description="Basic residues" evidence="5">
    <location>
        <begin position="532"/>
        <end position="542"/>
    </location>
</feature>
<gene>
    <name evidence="7" type="ORF">CCR75_000740</name>
</gene>
<accession>A0A976NYM6</accession>
<evidence type="ECO:0000256" key="4">
    <source>
        <dbReference type="PROSITE-ProRule" id="PRU00322"/>
    </source>
</evidence>
<dbReference type="AlphaFoldDB" id="A0A976NYM6"/>
<reference evidence="7 8" key="1">
    <citation type="journal article" date="2021" name="Genome Biol.">
        <title>AFLAP: assembly-free linkage analysis pipeline using k-mers from genome sequencing data.</title>
        <authorList>
            <person name="Fletcher K."/>
            <person name="Zhang L."/>
            <person name="Gil J."/>
            <person name="Han R."/>
            <person name="Cavanaugh K."/>
            <person name="Michelmore R."/>
        </authorList>
    </citation>
    <scope>NUCLEOTIDE SEQUENCE [LARGE SCALE GENOMIC DNA]</scope>
    <source>
        <strain evidence="7 8">SF5</strain>
    </source>
</reference>
<dbReference type="OrthoDB" id="6270329at2759"/>
<evidence type="ECO:0000256" key="3">
    <source>
        <dbReference type="ARBA" id="ARBA00022833"/>
    </source>
</evidence>
<evidence type="ECO:0000259" key="6">
    <source>
        <dbReference type="PROSITE" id="PS50199"/>
    </source>
</evidence>
<comment type="caution">
    <text evidence="7">The sequence shown here is derived from an EMBL/GenBank/DDBJ whole genome shotgun (WGS) entry which is preliminary data.</text>
</comment>
<dbReference type="PROSITE" id="PS50199">
    <property type="entry name" value="ZF_RANBP2_2"/>
    <property type="match status" value="1"/>
</dbReference>
<dbReference type="Proteomes" id="UP000294530">
    <property type="component" value="Unassembled WGS sequence"/>
</dbReference>
<protein>
    <recommendedName>
        <fullName evidence="6">RanBP2-type domain-containing protein</fullName>
    </recommendedName>
</protein>
<name>A0A976NYM6_BRELC</name>
<dbReference type="Pfam" id="PF00641">
    <property type="entry name" value="Zn_ribbon_RanBP"/>
    <property type="match status" value="1"/>
</dbReference>
<dbReference type="SMART" id="SM00547">
    <property type="entry name" value="ZnF_RBZ"/>
    <property type="match status" value="4"/>
</dbReference>
<dbReference type="SUPFAM" id="SSF90209">
    <property type="entry name" value="Ran binding protein zinc finger-like"/>
    <property type="match status" value="1"/>
</dbReference>
<feature type="domain" description="RanBP2-type" evidence="6">
    <location>
        <begin position="10"/>
        <end position="39"/>
    </location>
</feature>
<keyword evidence="8" id="KW-1185">Reference proteome</keyword>
<organism evidence="7 8">
    <name type="scientific">Bremia lactucae</name>
    <name type="common">Lettuce downy mildew</name>
    <dbReference type="NCBI Taxonomy" id="4779"/>
    <lineage>
        <taxon>Eukaryota</taxon>
        <taxon>Sar</taxon>
        <taxon>Stramenopiles</taxon>
        <taxon>Oomycota</taxon>
        <taxon>Peronosporomycetes</taxon>
        <taxon>Peronosporales</taxon>
        <taxon>Peronosporaceae</taxon>
        <taxon>Bremia</taxon>
    </lineage>
</organism>
<feature type="region of interest" description="Disordered" evidence="5">
    <location>
        <begin position="479"/>
        <end position="551"/>
    </location>
</feature>
<dbReference type="InterPro" id="IPR001876">
    <property type="entry name" value="Znf_RanBP2"/>
</dbReference>
<sequence>MARNKKHEVNIQEWSCPLCTLLNAAKEKRCAACDNERPPNIQLQASQPSEPSIAAAKASEVQFQYRPSAGVFFSSFPQDKSSPGTFIPWRQERRLEVNNCRQRWRQNVMAFPETLENKELVETGTPGRKHNDLRSTQRDSNYSITIEPTSYNNKNVLEEPLSIDTERQEEIDMDVDEPCFNLLGLEAPVFATPAAENNLKIQSTSDRQENDLFMADTRVSSSSEFVPFVPANKLCTDELKIEEKLKSAGLDCSTSEDEQETWTCFSCTNVNPFKVTQCVMCSRKVADQSTFNEGWRCSLCATINALCSTHCEVCNREQRCRESTEVMKPSFQCPVCTNINAFGSSRCELCDTILPAAIDENVVDLSSSPSSLFCKRSDGSAITEFNRPYVTRTQYIDDISTKVAEVMPDDVDNISDNEPYLSVTTPCPRTVRSDLKEFKHFMCIEDLRGDYGCCISYTQMFAGQRSKKSYADRLAIRQAQSKQRKRNLANKEAIQSSKSRKTNDAKEDQSGKKKRKATVAPRRGTAGGGKAIRAKKVKKTPTRRTGTTTKSCTSSNYYDDSAVDLGDEITTMAWEGRGSAGYI</sequence>
<dbReference type="GeneID" id="94344517"/>
<keyword evidence="2 4" id="KW-0863">Zinc-finger</keyword>
<evidence type="ECO:0000256" key="2">
    <source>
        <dbReference type="ARBA" id="ARBA00022771"/>
    </source>
</evidence>
<keyword evidence="1" id="KW-0479">Metal-binding</keyword>
<dbReference type="EMBL" id="SHOA02000012">
    <property type="protein sequence ID" value="TDH72758.1"/>
    <property type="molecule type" value="Genomic_DNA"/>
</dbReference>
<dbReference type="KEGG" id="blac:94344517"/>
<dbReference type="GO" id="GO:0008270">
    <property type="term" value="F:zinc ion binding"/>
    <property type="evidence" value="ECO:0007669"/>
    <property type="project" value="UniProtKB-KW"/>
</dbReference>
<dbReference type="Gene3D" id="2.30.30.380">
    <property type="entry name" value="Zn-finger domain of Sec23/24"/>
    <property type="match status" value="1"/>
</dbReference>
<proteinExistence type="predicted"/>
<evidence type="ECO:0000313" key="7">
    <source>
        <dbReference type="EMBL" id="TDH72758.1"/>
    </source>
</evidence>